<dbReference type="SMART" id="SM00382">
    <property type="entry name" value="AAA"/>
    <property type="match status" value="1"/>
</dbReference>
<keyword evidence="4" id="KW-0547">Nucleotide-binding</keyword>
<dbReference type="InterPro" id="IPR011527">
    <property type="entry name" value="ABC1_TM_dom"/>
</dbReference>
<dbReference type="InterPro" id="IPR017871">
    <property type="entry name" value="ABC_transporter-like_CS"/>
</dbReference>
<evidence type="ECO:0000313" key="11">
    <source>
        <dbReference type="EMBL" id="KFM64283.1"/>
    </source>
</evidence>
<dbReference type="CDD" id="cd03244">
    <property type="entry name" value="ABCC_MRP_domain2"/>
    <property type="match status" value="1"/>
</dbReference>
<dbReference type="PANTHER" id="PTHR24223">
    <property type="entry name" value="ATP-BINDING CASSETTE SUB-FAMILY C"/>
    <property type="match status" value="1"/>
</dbReference>
<dbReference type="EMBL" id="KK115151">
    <property type="protein sequence ID" value="KFM64283.1"/>
    <property type="molecule type" value="Genomic_DNA"/>
</dbReference>
<dbReference type="GO" id="GO:0140359">
    <property type="term" value="F:ABC-type transporter activity"/>
    <property type="evidence" value="ECO:0007669"/>
    <property type="project" value="InterPro"/>
</dbReference>
<keyword evidence="2" id="KW-0813">Transport</keyword>
<keyword evidence="3 8" id="KW-0812">Transmembrane</keyword>
<dbReference type="InterPro" id="IPR003593">
    <property type="entry name" value="AAA+_ATPase"/>
</dbReference>
<keyword evidence="5" id="KW-0067">ATP-binding</keyword>
<keyword evidence="7 8" id="KW-0472">Membrane</keyword>
<gene>
    <name evidence="11" type="ORF">X975_13176</name>
</gene>
<dbReference type="SUPFAM" id="SSF52540">
    <property type="entry name" value="P-loop containing nucleoside triphosphate hydrolases"/>
    <property type="match status" value="1"/>
</dbReference>
<dbReference type="PROSITE" id="PS50893">
    <property type="entry name" value="ABC_TRANSPORTER_2"/>
    <property type="match status" value="1"/>
</dbReference>
<dbReference type="FunFam" id="3.40.50.300:FF:000163">
    <property type="entry name" value="Multidrug resistance-associated protein member 4"/>
    <property type="match status" value="1"/>
</dbReference>
<accession>A0A087TGP4</accession>
<dbReference type="InterPro" id="IPR036640">
    <property type="entry name" value="ABC1_TM_sf"/>
</dbReference>
<dbReference type="OrthoDB" id="6500128at2759"/>
<keyword evidence="6 8" id="KW-1133">Transmembrane helix</keyword>
<dbReference type="PROSITE" id="PS00211">
    <property type="entry name" value="ABC_TRANSPORTER_1"/>
    <property type="match status" value="1"/>
</dbReference>
<feature type="non-terminal residue" evidence="11">
    <location>
        <position position="340"/>
    </location>
</feature>
<feature type="domain" description="ABC transporter" evidence="9">
    <location>
        <begin position="116"/>
        <end position="340"/>
    </location>
</feature>
<feature type="transmembrane region" description="Helical" evidence="8">
    <location>
        <begin position="21"/>
        <end position="42"/>
    </location>
</feature>
<dbReference type="STRING" id="407821.A0A087TGP4"/>
<evidence type="ECO:0000313" key="12">
    <source>
        <dbReference type="Proteomes" id="UP000054359"/>
    </source>
</evidence>
<dbReference type="OMA" id="LETICTI"/>
<comment type="subcellular location">
    <subcellularLocation>
        <location evidence="1">Membrane</location>
        <topology evidence="1">Multi-pass membrane protein</topology>
    </subcellularLocation>
</comment>
<proteinExistence type="predicted"/>
<dbReference type="GO" id="GO:0016887">
    <property type="term" value="F:ATP hydrolysis activity"/>
    <property type="evidence" value="ECO:0007669"/>
    <property type="project" value="InterPro"/>
</dbReference>
<dbReference type="InterPro" id="IPR003439">
    <property type="entry name" value="ABC_transporter-like_ATP-bd"/>
</dbReference>
<evidence type="ECO:0000256" key="5">
    <source>
        <dbReference type="ARBA" id="ARBA00022840"/>
    </source>
</evidence>
<evidence type="ECO:0000259" key="9">
    <source>
        <dbReference type="PROSITE" id="PS50893"/>
    </source>
</evidence>
<name>A0A087TGP4_STEMI</name>
<dbReference type="Pfam" id="PF00005">
    <property type="entry name" value="ABC_tran"/>
    <property type="match status" value="1"/>
</dbReference>
<keyword evidence="12" id="KW-1185">Reference proteome</keyword>
<evidence type="ECO:0000259" key="10">
    <source>
        <dbReference type="PROSITE" id="PS50929"/>
    </source>
</evidence>
<dbReference type="AlphaFoldDB" id="A0A087TGP4"/>
<dbReference type="Proteomes" id="UP000054359">
    <property type="component" value="Unassembled WGS sequence"/>
</dbReference>
<dbReference type="Gene3D" id="1.20.1560.10">
    <property type="entry name" value="ABC transporter type 1, transmembrane domain"/>
    <property type="match status" value="1"/>
</dbReference>
<dbReference type="PANTHER" id="PTHR24223:SF330">
    <property type="entry name" value="ATP-BINDING CASSETTE SUB-FAMILY C MEMBER 10"/>
    <property type="match status" value="1"/>
</dbReference>
<dbReference type="SUPFAM" id="SSF90123">
    <property type="entry name" value="ABC transporter transmembrane region"/>
    <property type="match status" value="1"/>
</dbReference>
<dbReference type="InterPro" id="IPR050173">
    <property type="entry name" value="ABC_transporter_C-like"/>
</dbReference>
<dbReference type="GO" id="GO:0005524">
    <property type="term" value="F:ATP binding"/>
    <property type="evidence" value="ECO:0007669"/>
    <property type="project" value="UniProtKB-KW"/>
</dbReference>
<dbReference type="GO" id="GO:0016020">
    <property type="term" value="C:membrane"/>
    <property type="evidence" value="ECO:0007669"/>
    <property type="project" value="UniProtKB-SubCell"/>
</dbReference>
<evidence type="ECO:0000256" key="6">
    <source>
        <dbReference type="ARBA" id="ARBA00022989"/>
    </source>
</evidence>
<evidence type="ECO:0000256" key="7">
    <source>
        <dbReference type="ARBA" id="ARBA00023136"/>
    </source>
</evidence>
<evidence type="ECO:0000256" key="3">
    <source>
        <dbReference type="ARBA" id="ARBA00022692"/>
    </source>
</evidence>
<dbReference type="PROSITE" id="PS50929">
    <property type="entry name" value="ABC_TM1F"/>
    <property type="match status" value="1"/>
</dbReference>
<dbReference type="Gene3D" id="3.40.50.300">
    <property type="entry name" value="P-loop containing nucleotide triphosphate hydrolases"/>
    <property type="match status" value="1"/>
</dbReference>
<reference evidence="11 12" key="1">
    <citation type="submission" date="2013-11" db="EMBL/GenBank/DDBJ databases">
        <title>Genome sequencing of Stegodyphus mimosarum.</title>
        <authorList>
            <person name="Bechsgaard J."/>
        </authorList>
    </citation>
    <scope>NUCLEOTIDE SEQUENCE [LARGE SCALE GENOMIC DNA]</scope>
</reference>
<organism evidence="11 12">
    <name type="scientific">Stegodyphus mimosarum</name>
    <name type="common">African social velvet spider</name>
    <dbReference type="NCBI Taxonomy" id="407821"/>
    <lineage>
        <taxon>Eukaryota</taxon>
        <taxon>Metazoa</taxon>
        <taxon>Ecdysozoa</taxon>
        <taxon>Arthropoda</taxon>
        <taxon>Chelicerata</taxon>
        <taxon>Arachnida</taxon>
        <taxon>Araneae</taxon>
        <taxon>Araneomorphae</taxon>
        <taxon>Entelegynae</taxon>
        <taxon>Eresoidea</taxon>
        <taxon>Eresidae</taxon>
        <taxon>Stegodyphus</taxon>
    </lineage>
</organism>
<sequence>MDRIDANLRAALSTSAASQWLNLRLQFIGVIVVTGVAAVALIQKEFSVVDAGLVGLALSYALSITSLLNGSITAFTETEKEIVSVERVMQYIEMIQTESTDYFQMPPFAWPAHGVITFVNVSLCYRNSNPYSLKNISFETRPCEKLGIVGRTGSGKSSLIQVLSRMVNNFEGAVFIDGVNIANLELRKLRSNLSLISQDPFLFCGSIRENLDPNYLRSDAEIWKALLQCHMEEKIRSMGGLDAEIEERGQNFSSGERQLVCLARALLQRTKILCMDEATACIDYQTDSLIRHTVRMAFRHSTILIIAHRIETVMDCDRVLVMKDGNILEIDKPSVLLSNP</sequence>
<protein>
    <submittedName>
        <fullName evidence="11">Multidrug resistance-associated protein 7</fullName>
    </submittedName>
</protein>
<evidence type="ECO:0000256" key="8">
    <source>
        <dbReference type="SAM" id="Phobius"/>
    </source>
</evidence>
<feature type="transmembrane region" description="Helical" evidence="8">
    <location>
        <begin position="48"/>
        <end position="68"/>
    </location>
</feature>
<dbReference type="InterPro" id="IPR027417">
    <property type="entry name" value="P-loop_NTPase"/>
</dbReference>
<evidence type="ECO:0000256" key="4">
    <source>
        <dbReference type="ARBA" id="ARBA00022741"/>
    </source>
</evidence>
<evidence type="ECO:0000256" key="1">
    <source>
        <dbReference type="ARBA" id="ARBA00004141"/>
    </source>
</evidence>
<feature type="domain" description="ABC transmembrane type-1" evidence="10">
    <location>
        <begin position="1"/>
        <end position="80"/>
    </location>
</feature>
<evidence type="ECO:0000256" key="2">
    <source>
        <dbReference type="ARBA" id="ARBA00022448"/>
    </source>
</evidence>